<reference evidence="1" key="2">
    <citation type="journal article" date="2019" name="IMA Fungus">
        <title>Genome sequencing and comparison of five Tilletia species to identify candidate genes for the detection of regulated species infecting wheat.</title>
        <authorList>
            <person name="Nguyen H.D.T."/>
            <person name="Sultana T."/>
            <person name="Kesanakurti P."/>
            <person name="Hambleton S."/>
        </authorList>
    </citation>
    <scope>NUCLEOTIDE SEQUENCE</scope>
    <source>
        <strain evidence="1">DAOMC 236416</strain>
    </source>
</reference>
<organism evidence="1 2">
    <name type="scientific">Tilletia indica</name>
    <dbReference type="NCBI Taxonomy" id="43049"/>
    <lineage>
        <taxon>Eukaryota</taxon>
        <taxon>Fungi</taxon>
        <taxon>Dikarya</taxon>
        <taxon>Basidiomycota</taxon>
        <taxon>Ustilaginomycotina</taxon>
        <taxon>Exobasidiomycetes</taxon>
        <taxon>Tilletiales</taxon>
        <taxon>Tilletiaceae</taxon>
        <taxon>Tilletia</taxon>
    </lineage>
</organism>
<protein>
    <submittedName>
        <fullName evidence="1">Uncharacterized protein</fullName>
    </submittedName>
</protein>
<dbReference type="EMBL" id="LWDF02001245">
    <property type="protein sequence ID" value="KAE8239732.1"/>
    <property type="molecule type" value="Genomic_DNA"/>
</dbReference>
<proteinExistence type="predicted"/>
<comment type="caution">
    <text evidence="1">The sequence shown here is derived from an EMBL/GenBank/DDBJ whole genome shotgun (WGS) entry which is preliminary data.</text>
</comment>
<name>A0A8T8SGL2_9BASI</name>
<evidence type="ECO:0000313" key="2">
    <source>
        <dbReference type="Proteomes" id="UP000077521"/>
    </source>
</evidence>
<keyword evidence="2" id="KW-1185">Reference proteome</keyword>
<evidence type="ECO:0000313" key="1">
    <source>
        <dbReference type="EMBL" id="KAE8239732.1"/>
    </source>
</evidence>
<accession>A0A8T8SGL2</accession>
<reference evidence="1" key="1">
    <citation type="submission" date="2016-04" db="EMBL/GenBank/DDBJ databases">
        <authorList>
            <person name="Nguyen H.D."/>
            <person name="Samba Siva P."/>
            <person name="Cullis J."/>
            <person name="Levesque C.A."/>
            <person name="Hambleton S."/>
        </authorList>
    </citation>
    <scope>NUCLEOTIDE SEQUENCE</scope>
    <source>
        <strain evidence="1">DAOMC 236416</strain>
    </source>
</reference>
<dbReference type="Proteomes" id="UP000077521">
    <property type="component" value="Unassembled WGS sequence"/>
</dbReference>
<dbReference type="AlphaFoldDB" id="A0A8T8SGL2"/>
<sequence length="86" mass="9312">MIKENETLQTELDKAHATIADQGANITRLSKALTHIKEGAVAAAENLLANIKTLKQFEMRLFRASGYTNYVGSTIATADAHALILV</sequence>
<gene>
    <name evidence="1" type="ORF">A4X13_0g8093</name>
</gene>